<protein>
    <submittedName>
        <fullName evidence="1">Uncharacterized protein</fullName>
    </submittedName>
</protein>
<gene>
    <name evidence="1" type="ORF">MELS_1661</name>
</gene>
<dbReference type="AlphaFoldDB" id="G0VRJ0"/>
<dbReference type="KEGG" id="med:MELS_1661"/>
<dbReference type="HOGENOM" id="CLU_2789036_0_0_9"/>
<organism evidence="1 2">
    <name type="scientific">Megasphaera elsdenii DSM 20460</name>
    <dbReference type="NCBI Taxonomy" id="1064535"/>
    <lineage>
        <taxon>Bacteria</taxon>
        <taxon>Bacillati</taxon>
        <taxon>Bacillota</taxon>
        <taxon>Negativicutes</taxon>
        <taxon>Veillonellales</taxon>
        <taxon>Veillonellaceae</taxon>
        <taxon>Megasphaera</taxon>
    </lineage>
</organism>
<evidence type="ECO:0000313" key="2">
    <source>
        <dbReference type="Proteomes" id="UP000010111"/>
    </source>
</evidence>
<dbReference type="Proteomes" id="UP000010111">
    <property type="component" value="Chromosome"/>
</dbReference>
<proteinExistence type="predicted"/>
<evidence type="ECO:0000313" key="1">
    <source>
        <dbReference type="EMBL" id="CCC73880.1"/>
    </source>
</evidence>
<sequence length="68" mass="8132">MRGLYPHEILMLEYAHTYSTDLSHQHFQGFWYYEYSVEHPGDVLKSLEKKVLSSPVTCVLPSRIRQYR</sequence>
<name>G0VRJ0_MEGEL</name>
<accession>G0VRJ0</accession>
<dbReference type="EMBL" id="HE576794">
    <property type="protein sequence ID" value="CCC73880.1"/>
    <property type="molecule type" value="Genomic_DNA"/>
</dbReference>
<keyword evidence="2" id="KW-1185">Reference proteome</keyword>
<dbReference type="eggNOG" id="ENOG50309TU">
    <property type="taxonomic scope" value="Bacteria"/>
</dbReference>
<reference evidence="1 2" key="1">
    <citation type="journal article" date="2011" name="J. Bacteriol.">
        <title>Genome Sequence of the Ruminal Bacterium Megasphaera elsdenii.</title>
        <authorList>
            <person name="Marx H."/>
            <person name="Graf A.B."/>
            <person name="Tatto N."/>
            <person name="Thallinger G.G."/>
            <person name="Mattanovich D."/>
            <person name="Sauer M."/>
        </authorList>
    </citation>
    <scope>NUCLEOTIDE SEQUENCE [LARGE SCALE GENOMIC DNA]</scope>
    <source>
        <strain evidence="1 2">DSM 20460</strain>
    </source>
</reference>